<accession>A0A6A5QBL5</accession>
<dbReference type="EMBL" id="ML979139">
    <property type="protein sequence ID" value="KAF1912752.1"/>
    <property type="molecule type" value="Genomic_DNA"/>
</dbReference>
<evidence type="ECO:0000256" key="1">
    <source>
        <dbReference type="SAM" id="Phobius"/>
    </source>
</evidence>
<evidence type="ECO:0000313" key="3">
    <source>
        <dbReference type="Proteomes" id="UP000800096"/>
    </source>
</evidence>
<keyword evidence="1" id="KW-1133">Transmembrane helix</keyword>
<protein>
    <submittedName>
        <fullName evidence="2">Uncharacterized protein</fullName>
    </submittedName>
</protein>
<dbReference type="AlphaFoldDB" id="A0A6A5QBL5"/>
<dbReference type="Proteomes" id="UP000800096">
    <property type="component" value="Unassembled WGS sequence"/>
</dbReference>
<organism evidence="2 3">
    <name type="scientific">Ampelomyces quisqualis</name>
    <name type="common">Powdery mildew agent</name>
    <dbReference type="NCBI Taxonomy" id="50730"/>
    <lineage>
        <taxon>Eukaryota</taxon>
        <taxon>Fungi</taxon>
        <taxon>Dikarya</taxon>
        <taxon>Ascomycota</taxon>
        <taxon>Pezizomycotina</taxon>
        <taxon>Dothideomycetes</taxon>
        <taxon>Pleosporomycetidae</taxon>
        <taxon>Pleosporales</taxon>
        <taxon>Pleosporineae</taxon>
        <taxon>Phaeosphaeriaceae</taxon>
        <taxon>Ampelomyces</taxon>
    </lineage>
</organism>
<name>A0A6A5QBL5_AMPQU</name>
<keyword evidence="1" id="KW-0472">Membrane</keyword>
<keyword evidence="1" id="KW-0812">Transmembrane</keyword>
<reference evidence="2" key="1">
    <citation type="journal article" date="2020" name="Stud. Mycol.">
        <title>101 Dothideomycetes genomes: a test case for predicting lifestyles and emergence of pathogens.</title>
        <authorList>
            <person name="Haridas S."/>
            <person name="Albert R."/>
            <person name="Binder M."/>
            <person name="Bloem J."/>
            <person name="Labutti K."/>
            <person name="Salamov A."/>
            <person name="Andreopoulos B."/>
            <person name="Baker S."/>
            <person name="Barry K."/>
            <person name="Bills G."/>
            <person name="Bluhm B."/>
            <person name="Cannon C."/>
            <person name="Castanera R."/>
            <person name="Culley D."/>
            <person name="Daum C."/>
            <person name="Ezra D."/>
            <person name="Gonzalez J."/>
            <person name="Henrissat B."/>
            <person name="Kuo A."/>
            <person name="Liang C."/>
            <person name="Lipzen A."/>
            <person name="Lutzoni F."/>
            <person name="Magnuson J."/>
            <person name="Mondo S."/>
            <person name="Nolan M."/>
            <person name="Ohm R."/>
            <person name="Pangilinan J."/>
            <person name="Park H.-J."/>
            <person name="Ramirez L."/>
            <person name="Alfaro M."/>
            <person name="Sun H."/>
            <person name="Tritt A."/>
            <person name="Yoshinaga Y."/>
            <person name="Zwiers L.-H."/>
            <person name="Turgeon B."/>
            <person name="Goodwin S."/>
            <person name="Spatafora J."/>
            <person name="Crous P."/>
            <person name="Grigoriev I."/>
        </authorList>
    </citation>
    <scope>NUCLEOTIDE SEQUENCE</scope>
    <source>
        <strain evidence="2">HMLAC05119</strain>
    </source>
</reference>
<proteinExistence type="predicted"/>
<feature type="transmembrane region" description="Helical" evidence="1">
    <location>
        <begin position="6"/>
        <end position="28"/>
    </location>
</feature>
<evidence type="ECO:0000313" key="2">
    <source>
        <dbReference type="EMBL" id="KAF1912752.1"/>
    </source>
</evidence>
<gene>
    <name evidence="2" type="ORF">BDU57DRAFT_521296</name>
</gene>
<sequence length="72" mass="8869">MNQISLITLLYVLFLAIPLLYYAIYLIWIGEVPRKIRRIWKELCILFWRTLEWLMQPIYFRGTFKNRIKCAT</sequence>
<keyword evidence="3" id="KW-1185">Reference proteome</keyword>